<evidence type="ECO:0000313" key="1">
    <source>
        <dbReference type="EMBL" id="ALL68563.1"/>
    </source>
</evidence>
<dbReference type="EMBL" id="CP012747">
    <property type="protein sequence ID" value="ALL68563.1"/>
    <property type="molecule type" value="Genomic_DNA"/>
</dbReference>
<dbReference type="AlphaFoldDB" id="A0A0P0RII1"/>
<organism evidence="1 2">
    <name type="scientific">Paraburkholderia caribensis MBA4</name>
    <dbReference type="NCBI Taxonomy" id="1323664"/>
    <lineage>
        <taxon>Bacteria</taxon>
        <taxon>Pseudomonadati</taxon>
        <taxon>Pseudomonadota</taxon>
        <taxon>Betaproteobacteria</taxon>
        <taxon>Burkholderiales</taxon>
        <taxon>Burkholderiaceae</taxon>
        <taxon>Paraburkholderia</taxon>
    </lineage>
</organism>
<dbReference type="KEGG" id="bcai:K788_00002070"/>
<reference evidence="1 2" key="1">
    <citation type="journal article" date="2014" name="Genome Announc.">
        <title>Draft Genome Sequence of the Haloacid-Degrading Burkholderia caribensis Strain MBA4.</title>
        <authorList>
            <person name="Pan Y."/>
            <person name="Kong K.F."/>
            <person name="Tsang J.S."/>
        </authorList>
    </citation>
    <scope>NUCLEOTIDE SEQUENCE [LARGE SCALE GENOMIC DNA]</scope>
    <source>
        <strain evidence="1 2">MBA4</strain>
    </source>
</reference>
<gene>
    <name evidence="1" type="ORF">K788_00002070</name>
</gene>
<protein>
    <submittedName>
        <fullName evidence="1">Uncharacterized protein</fullName>
    </submittedName>
</protein>
<accession>A0A0P0RII1</accession>
<evidence type="ECO:0000313" key="2">
    <source>
        <dbReference type="Proteomes" id="UP000019146"/>
    </source>
</evidence>
<proteinExistence type="predicted"/>
<sequence length="88" mass="10211">MTSNITDLSISGRIETLDSGFQAEHPQRVSDYINFGQHAFKRTVRELLWIDLSFRLPDRVHSGAKGNSFEMLRFSRHSLIQLRLSLTY</sequence>
<dbReference type="Proteomes" id="UP000019146">
    <property type="component" value="Chromosome 2"/>
</dbReference>
<name>A0A0P0RII1_9BURK</name>